<evidence type="ECO:0000256" key="1">
    <source>
        <dbReference type="SAM" id="MobiDB-lite"/>
    </source>
</evidence>
<name>A0A644YKY5_9ZZZZ</name>
<feature type="compositionally biased region" description="Polar residues" evidence="1">
    <location>
        <begin position="35"/>
        <end position="48"/>
    </location>
</feature>
<dbReference type="EMBL" id="VSSQ01004822">
    <property type="protein sequence ID" value="MPM26774.1"/>
    <property type="molecule type" value="Genomic_DNA"/>
</dbReference>
<evidence type="ECO:0008006" key="3">
    <source>
        <dbReference type="Google" id="ProtNLM"/>
    </source>
</evidence>
<dbReference type="AlphaFoldDB" id="A0A644YKY5"/>
<gene>
    <name evidence="2" type="ORF">SDC9_73279</name>
</gene>
<accession>A0A644YKY5</accession>
<organism evidence="2">
    <name type="scientific">bioreactor metagenome</name>
    <dbReference type="NCBI Taxonomy" id="1076179"/>
    <lineage>
        <taxon>unclassified sequences</taxon>
        <taxon>metagenomes</taxon>
        <taxon>ecological metagenomes</taxon>
    </lineage>
</organism>
<feature type="region of interest" description="Disordered" evidence="1">
    <location>
        <begin position="35"/>
        <end position="90"/>
    </location>
</feature>
<protein>
    <recommendedName>
        <fullName evidence="3">Lipoprotein</fullName>
    </recommendedName>
</protein>
<reference evidence="2" key="1">
    <citation type="submission" date="2019-08" db="EMBL/GenBank/DDBJ databases">
        <authorList>
            <person name="Kucharzyk K."/>
            <person name="Murdoch R.W."/>
            <person name="Higgins S."/>
            <person name="Loffler F."/>
        </authorList>
    </citation>
    <scope>NUCLEOTIDE SEQUENCE</scope>
</reference>
<feature type="compositionally biased region" description="Basic and acidic residues" evidence="1">
    <location>
        <begin position="49"/>
        <end position="78"/>
    </location>
</feature>
<comment type="caution">
    <text evidence="2">The sequence shown here is derived from an EMBL/GenBank/DDBJ whole genome shotgun (WGS) entry which is preliminary data.</text>
</comment>
<proteinExistence type="predicted"/>
<sequence>MNDRMIFRIYRLRARFLRNVLALLSLTAMFSACSNSTSKEPTVNQDSLNEVHRKDSIHHADSLARAEADSIAEKKKQDSIAASKKKSTGYVTPVNPVIPVDPGPICEYGVPPVYDPDPVIEQPMYGVPVPDQIMTKYGVPMNEL</sequence>
<dbReference type="PROSITE" id="PS51257">
    <property type="entry name" value="PROKAR_LIPOPROTEIN"/>
    <property type="match status" value="1"/>
</dbReference>
<evidence type="ECO:0000313" key="2">
    <source>
        <dbReference type="EMBL" id="MPM26774.1"/>
    </source>
</evidence>